<dbReference type="Pfam" id="PF08592">
    <property type="entry name" value="Anthrone_oxy"/>
    <property type="match status" value="1"/>
</dbReference>
<gene>
    <name evidence="8" type="ORF">PDIGIT_LOCUS106</name>
</gene>
<dbReference type="GO" id="GO:0016020">
    <property type="term" value="C:membrane"/>
    <property type="evidence" value="ECO:0007669"/>
    <property type="project" value="UniProtKB-SubCell"/>
</dbReference>
<dbReference type="EMBL" id="CAOQHR010000001">
    <property type="protein sequence ID" value="CAI6228071.1"/>
    <property type="molecule type" value="Genomic_DNA"/>
</dbReference>
<proteinExistence type="inferred from homology"/>
<feature type="transmembrane region" description="Helical" evidence="7">
    <location>
        <begin position="104"/>
        <end position="126"/>
    </location>
</feature>
<comment type="similarity">
    <text evidence="5">Belongs to the anthrone oxygenase family.</text>
</comment>
<evidence type="ECO:0000256" key="2">
    <source>
        <dbReference type="ARBA" id="ARBA00022692"/>
    </source>
</evidence>
<evidence type="ECO:0000256" key="4">
    <source>
        <dbReference type="ARBA" id="ARBA00023136"/>
    </source>
</evidence>
<keyword evidence="3 7" id="KW-1133">Transmembrane helix</keyword>
<comment type="caution">
    <text evidence="8">The sequence shown here is derived from an EMBL/GenBank/DDBJ whole genome shotgun (WGS) entry which is preliminary data.</text>
</comment>
<dbReference type="InterPro" id="IPR013901">
    <property type="entry name" value="Anthrone_oxy"/>
</dbReference>
<feature type="region of interest" description="Disordered" evidence="6">
    <location>
        <begin position="141"/>
        <end position="183"/>
    </location>
</feature>
<reference evidence="8" key="1">
    <citation type="submission" date="2023-01" db="EMBL/GenBank/DDBJ databases">
        <authorList>
            <person name="Van Ghelder C."/>
            <person name="Rancurel C."/>
        </authorList>
    </citation>
    <scope>NUCLEOTIDE SEQUENCE</scope>
    <source>
        <strain evidence="8">CNCM I-4278</strain>
    </source>
</reference>
<protein>
    <submittedName>
        <fullName evidence="8">Uncharacterized protein</fullName>
    </submittedName>
</protein>
<evidence type="ECO:0000313" key="8">
    <source>
        <dbReference type="EMBL" id="CAI6228071.1"/>
    </source>
</evidence>
<evidence type="ECO:0000256" key="1">
    <source>
        <dbReference type="ARBA" id="ARBA00004141"/>
    </source>
</evidence>
<dbReference type="AlphaFoldDB" id="A0A9W4U2Q3"/>
<evidence type="ECO:0000313" key="9">
    <source>
        <dbReference type="Proteomes" id="UP001152607"/>
    </source>
</evidence>
<dbReference type="OrthoDB" id="5954308at2759"/>
<organism evidence="8 9">
    <name type="scientific">Periconia digitata</name>
    <dbReference type="NCBI Taxonomy" id="1303443"/>
    <lineage>
        <taxon>Eukaryota</taxon>
        <taxon>Fungi</taxon>
        <taxon>Dikarya</taxon>
        <taxon>Ascomycota</taxon>
        <taxon>Pezizomycotina</taxon>
        <taxon>Dothideomycetes</taxon>
        <taxon>Pleosporomycetidae</taxon>
        <taxon>Pleosporales</taxon>
        <taxon>Massarineae</taxon>
        <taxon>Periconiaceae</taxon>
        <taxon>Periconia</taxon>
    </lineage>
</organism>
<sequence length="183" mass="19187">MSTTTTTTTTALIQLTSITTALLSSGAITTLSIFDIPEIRSQPASRALPLTRWLFSRGSHIFPTASALSTTGFLYLAYTHLPSSSSFTSPTPWTQITDAAQGQAGLYALAALLTASIAPVTMFIMLPTNFRLIRINEELGGSRSAESAAAAKGKKGKGEGVRSAEESVDGKGDVSQWSDLSGP</sequence>
<evidence type="ECO:0000256" key="6">
    <source>
        <dbReference type="SAM" id="MobiDB-lite"/>
    </source>
</evidence>
<evidence type="ECO:0000256" key="3">
    <source>
        <dbReference type="ARBA" id="ARBA00022989"/>
    </source>
</evidence>
<keyword evidence="2 7" id="KW-0812">Transmembrane</keyword>
<evidence type="ECO:0000256" key="7">
    <source>
        <dbReference type="SAM" id="Phobius"/>
    </source>
</evidence>
<feature type="compositionally biased region" description="Basic and acidic residues" evidence="6">
    <location>
        <begin position="156"/>
        <end position="172"/>
    </location>
</feature>
<feature type="transmembrane region" description="Helical" evidence="7">
    <location>
        <begin position="12"/>
        <end position="34"/>
    </location>
</feature>
<dbReference type="Proteomes" id="UP001152607">
    <property type="component" value="Unassembled WGS sequence"/>
</dbReference>
<accession>A0A9W4U2Q3</accession>
<evidence type="ECO:0000256" key="5">
    <source>
        <dbReference type="ARBA" id="ARBA00034313"/>
    </source>
</evidence>
<keyword evidence="4 7" id="KW-0472">Membrane</keyword>
<dbReference type="PANTHER" id="PTHR35042:SF1">
    <property type="entry name" value="DUF1772-DOMAIN-CONTAINING PROTEIN"/>
    <property type="match status" value="1"/>
</dbReference>
<feature type="transmembrane region" description="Helical" evidence="7">
    <location>
        <begin position="54"/>
        <end position="78"/>
    </location>
</feature>
<dbReference type="PANTHER" id="PTHR35042">
    <property type="entry name" value="ANTHRONE OXYGENASE ENCC"/>
    <property type="match status" value="1"/>
</dbReference>
<keyword evidence="9" id="KW-1185">Reference proteome</keyword>
<name>A0A9W4U2Q3_9PLEO</name>
<comment type="subcellular location">
    <subcellularLocation>
        <location evidence="1">Membrane</location>
        <topology evidence="1">Multi-pass membrane protein</topology>
    </subcellularLocation>
</comment>
<feature type="compositionally biased region" description="Low complexity" evidence="6">
    <location>
        <begin position="141"/>
        <end position="151"/>
    </location>
</feature>